<gene>
    <name evidence="2" type="ORF">CLAFUR5_04102</name>
</gene>
<keyword evidence="1" id="KW-0175">Coiled coil</keyword>
<protein>
    <submittedName>
        <fullName evidence="2">Uncharacterized protein</fullName>
    </submittedName>
</protein>
<dbReference type="AlphaFoldDB" id="A0A9Q8LHY8"/>
<evidence type="ECO:0000313" key="2">
    <source>
        <dbReference type="EMBL" id="UJO16958.1"/>
    </source>
</evidence>
<dbReference type="RefSeq" id="XP_047761324.1">
    <property type="nucleotide sequence ID" value="XM_047903250.1"/>
</dbReference>
<sequence length="122" mass="13745">MSTSAADVITQQGTQIASLHQQLAASQAQFSALTRENMALKEARSEAEVKERELQDEVHTMHMNWLESERVRVKVARERDEAKADKKEAVRVAWAWLTAVDDGFVHDEVVGDAEALLKSTRR</sequence>
<dbReference type="Proteomes" id="UP000756132">
    <property type="component" value="Chromosome 4"/>
</dbReference>
<dbReference type="EMBL" id="CP090166">
    <property type="protein sequence ID" value="UJO16958.1"/>
    <property type="molecule type" value="Genomic_DNA"/>
</dbReference>
<reference evidence="2" key="1">
    <citation type="submission" date="2021-12" db="EMBL/GenBank/DDBJ databases">
        <authorList>
            <person name="Zaccaron A."/>
            <person name="Stergiopoulos I."/>
        </authorList>
    </citation>
    <scope>NUCLEOTIDE SEQUENCE</scope>
    <source>
        <strain evidence="2">Race5_Kim</strain>
    </source>
</reference>
<reference evidence="2" key="2">
    <citation type="journal article" date="2022" name="Microb. Genom.">
        <title>A chromosome-scale genome assembly of the tomato pathogen Cladosporium fulvum reveals a compartmentalized genome architecture and the presence of a dispensable chromosome.</title>
        <authorList>
            <person name="Zaccaron A.Z."/>
            <person name="Chen L.H."/>
            <person name="Samaras A."/>
            <person name="Stergiopoulos I."/>
        </authorList>
    </citation>
    <scope>NUCLEOTIDE SEQUENCE</scope>
    <source>
        <strain evidence="2">Race5_Kim</strain>
    </source>
</reference>
<proteinExistence type="predicted"/>
<feature type="coiled-coil region" evidence="1">
    <location>
        <begin position="16"/>
        <end position="60"/>
    </location>
</feature>
<evidence type="ECO:0000313" key="3">
    <source>
        <dbReference type="Proteomes" id="UP000756132"/>
    </source>
</evidence>
<keyword evidence="3" id="KW-1185">Reference proteome</keyword>
<name>A0A9Q8LHY8_PASFU</name>
<dbReference type="KEGG" id="ffu:CLAFUR5_04102"/>
<accession>A0A9Q8LHY8</accession>
<evidence type="ECO:0000256" key="1">
    <source>
        <dbReference type="SAM" id="Coils"/>
    </source>
</evidence>
<organism evidence="2 3">
    <name type="scientific">Passalora fulva</name>
    <name type="common">Tomato leaf mold</name>
    <name type="synonym">Cladosporium fulvum</name>
    <dbReference type="NCBI Taxonomy" id="5499"/>
    <lineage>
        <taxon>Eukaryota</taxon>
        <taxon>Fungi</taxon>
        <taxon>Dikarya</taxon>
        <taxon>Ascomycota</taxon>
        <taxon>Pezizomycotina</taxon>
        <taxon>Dothideomycetes</taxon>
        <taxon>Dothideomycetidae</taxon>
        <taxon>Mycosphaerellales</taxon>
        <taxon>Mycosphaerellaceae</taxon>
        <taxon>Fulvia</taxon>
    </lineage>
</organism>
<dbReference type="GeneID" id="71983980"/>